<gene>
    <name evidence="1" type="ORF">BXY75_2255</name>
</gene>
<accession>A0A3L9YL55</accession>
<dbReference type="RefSeq" id="WP_121907811.1">
    <property type="nucleotide sequence ID" value="NZ_REFC01000013.1"/>
</dbReference>
<evidence type="ECO:0000313" key="2">
    <source>
        <dbReference type="Proteomes" id="UP000271339"/>
    </source>
</evidence>
<evidence type="ECO:0000313" key="1">
    <source>
        <dbReference type="EMBL" id="RMA58875.1"/>
    </source>
</evidence>
<dbReference type="OrthoDB" id="5177801at2"/>
<proteinExistence type="predicted"/>
<keyword evidence="2" id="KW-1185">Reference proteome</keyword>
<sequence length="285" mass="32600">MSFTITYKVLFEVNIYHHYFLDDGDLLFDDSPELKLEQLNKYFLDDFITIIPSEKTLTKFIGQKIIMKKTAKGFVVSTKAEKTAPDTFNPFIQLNQNDTFTFLIYAKDALFENYSTVPGNPLIPFHFANTKINPNDNNYKPIDLDQLPLTTAIKDYSIEQDTFDIIDSNLTPIEKQKLLGVITLKMNADEPSQNIINVDGSLKNTPKTFKIQFLNRHTNWVYNNAKDGSFIYATPSTHPLVKNGIIINPELEFDDKKLPSAVPNRLLFVKDINGNITETISEIFI</sequence>
<dbReference type="Proteomes" id="UP000271339">
    <property type="component" value="Unassembled WGS sequence"/>
</dbReference>
<dbReference type="EMBL" id="REFC01000013">
    <property type="protein sequence ID" value="RMA58875.1"/>
    <property type="molecule type" value="Genomic_DNA"/>
</dbReference>
<reference evidence="1 2" key="1">
    <citation type="submission" date="2018-10" db="EMBL/GenBank/DDBJ databases">
        <title>Genomic Encyclopedia of Archaeal and Bacterial Type Strains, Phase II (KMG-II): from individual species to whole genera.</title>
        <authorList>
            <person name="Goeker M."/>
        </authorList>
    </citation>
    <scope>NUCLEOTIDE SEQUENCE [LARGE SCALE GENOMIC DNA]</scope>
    <source>
        <strain evidence="1 2">DSM 23424</strain>
    </source>
</reference>
<dbReference type="AlphaFoldDB" id="A0A3L9YL55"/>
<organism evidence="1 2">
    <name type="scientific">Ulvibacter antarcticus</name>
    <dbReference type="NCBI Taxonomy" id="442714"/>
    <lineage>
        <taxon>Bacteria</taxon>
        <taxon>Pseudomonadati</taxon>
        <taxon>Bacteroidota</taxon>
        <taxon>Flavobacteriia</taxon>
        <taxon>Flavobacteriales</taxon>
        <taxon>Flavobacteriaceae</taxon>
        <taxon>Ulvibacter</taxon>
    </lineage>
</organism>
<comment type="caution">
    <text evidence="1">The sequence shown here is derived from an EMBL/GenBank/DDBJ whole genome shotgun (WGS) entry which is preliminary data.</text>
</comment>
<protein>
    <submittedName>
        <fullName evidence="1">Uncharacterized protein</fullName>
    </submittedName>
</protein>
<name>A0A3L9YL55_9FLAO</name>